<dbReference type="PROSITE" id="PS00134">
    <property type="entry name" value="TRYPSIN_HIS"/>
    <property type="match status" value="1"/>
</dbReference>
<dbReference type="InterPro" id="IPR033116">
    <property type="entry name" value="TRYPSIN_SER"/>
</dbReference>
<keyword evidence="4 10" id="KW-0378">Hydrolase</keyword>
<dbReference type="KEGG" id="foc:113205974"/>
<dbReference type="FunFam" id="2.40.10.10:FF:000034">
    <property type="entry name" value="Eupolytin"/>
    <property type="match status" value="1"/>
</dbReference>
<dbReference type="PANTHER" id="PTHR24276:SF97">
    <property type="entry name" value="GH13245P2-RELATED"/>
    <property type="match status" value="1"/>
</dbReference>
<evidence type="ECO:0000259" key="12">
    <source>
        <dbReference type="PROSITE" id="PS50240"/>
    </source>
</evidence>
<evidence type="ECO:0000256" key="4">
    <source>
        <dbReference type="ARBA" id="ARBA00022801"/>
    </source>
</evidence>
<feature type="domain" description="Peptidase S1" evidence="12">
    <location>
        <begin position="40"/>
        <end position="270"/>
    </location>
</feature>
<name>A0A6J1SE70_FRAOC</name>
<dbReference type="GeneID" id="113205974"/>
<evidence type="ECO:0000256" key="1">
    <source>
        <dbReference type="ARBA" id="ARBA00007664"/>
    </source>
</evidence>
<accession>A0A6J1SE70</accession>
<dbReference type="InterPro" id="IPR009003">
    <property type="entry name" value="Peptidase_S1_PA"/>
</dbReference>
<feature type="chain" id="PRO_5026725472" description="trypsin" evidence="11">
    <location>
        <begin position="19"/>
        <end position="271"/>
    </location>
</feature>
<dbReference type="RefSeq" id="XP_026277605.1">
    <property type="nucleotide sequence ID" value="XM_026421820.2"/>
</dbReference>
<proteinExistence type="inferred from homology"/>
<dbReference type="InterPro" id="IPR018114">
    <property type="entry name" value="TRYPSIN_HIS"/>
</dbReference>
<keyword evidence="5 10" id="KW-0720">Serine protease</keyword>
<dbReference type="CDD" id="cd00190">
    <property type="entry name" value="Tryp_SPc"/>
    <property type="match status" value="1"/>
</dbReference>
<comment type="similarity">
    <text evidence="1">Belongs to the peptidase S1 family.</text>
</comment>
<dbReference type="SUPFAM" id="SSF50494">
    <property type="entry name" value="Trypsin-like serine proteases"/>
    <property type="match status" value="1"/>
</dbReference>
<evidence type="ECO:0000256" key="6">
    <source>
        <dbReference type="ARBA" id="ARBA00023145"/>
    </source>
</evidence>
<keyword evidence="2 10" id="KW-0645">Protease</keyword>
<dbReference type="EC" id="3.4.21.4" evidence="9"/>
<gene>
    <name evidence="14" type="primary">LOC113205974</name>
</gene>
<evidence type="ECO:0000256" key="11">
    <source>
        <dbReference type="SAM" id="SignalP"/>
    </source>
</evidence>
<evidence type="ECO:0000256" key="2">
    <source>
        <dbReference type="ARBA" id="ARBA00022670"/>
    </source>
</evidence>
<dbReference type="PRINTS" id="PR00722">
    <property type="entry name" value="CHYMOTRYPSIN"/>
</dbReference>
<evidence type="ECO:0000256" key="3">
    <source>
        <dbReference type="ARBA" id="ARBA00022757"/>
    </source>
</evidence>
<dbReference type="InterPro" id="IPR050430">
    <property type="entry name" value="Peptidase_S1"/>
</dbReference>
<dbReference type="PROSITE" id="PS50240">
    <property type="entry name" value="TRYPSIN_DOM"/>
    <property type="match status" value="1"/>
</dbReference>
<dbReference type="Gene3D" id="2.40.10.10">
    <property type="entry name" value="Trypsin-like serine proteases"/>
    <property type="match status" value="2"/>
</dbReference>
<dbReference type="SMART" id="SM00020">
    <property type="entry name" value="Tryp_SPc"/>
    <property type="match status" value="1"/>
</dbReference>
<keyword evidence="11" id="KW-0732">Signal</keyword>
<dbReference type="InterPro" id="IPR001314">
    <property type="entry name" value="Peptidase_S1A"/>
</dbReference>
<protein>
    <recommendedName>
        <fullName evidence="9">trypsin</fullName>
        <ecNumber evidence="9">3.4.21.4</ecNumber>
    </recommendedName>
</protein>
<comment type="catalytic activity">
    <reaction evidence="8">
        <text>Preferential cleavage: Arg-|-Xaa, Lys-|-Xaa.</text>
        <dbReference type="EC" id="3.4.21.4"/>
    </reaction>
</comment>
<dbReference type="InterPro" id="IPR001254">
    <property type="entry name" value="Trypsin_dom"/>
</dbReference>
<organism evidence="13 14">
    <name type="scientific">Frankliniella occidentalis</name>
    <name type="common">Western flower thrips</name>
    <name type="synonym">Euthrips occidentalis</name>
    <dbReference type="NCBI Taxonomy" id="133901"/>
    <lineage>
        <taxon>Eukaryota</taxon>
        <taxon>Metazoa</taxon>
        <taxon>Ecdysozoa</taxon>
        <taxon>Arthropoda</taxon>
        <taxon>Hexapoda</taxon>
        <taxon>Insecta</taxon>
        <taxon>Pterygota</taxon>
        <taxon>Neoptera</taxon>
        <taxon>Paraneoptera</taxon>
        <taxon>Thysanoptera</taxon>
        <taxon>Terebrantia</taxon>
        <taxon>Thripoidea</taxon>
        <taxon>Thripidae</taxon>
        <taxon>Frankliniella</taxon>
    </lineage>
</organism>
<dbReference type="GO" id="GO:0004252">
    <property type="term" value="F:serine-type endopeptidase activity"/>
    <property type="evidence" value="ECO:0007669"/>
    <property type="project" value="UniProtKB-EC"/>
</dbReference>
<dbReference type="PROSITE" id="PS00135">
    <property type="entry name" value="TRYPSIN_SER"/>
    <property type="match status" value="1"/>
</dbReference>
<dbReference type="AlphaFoldDB" id="A0A6J1SE70"/>
<evidence type="ECO:0000256" key="8">
    <source>
        <dbReference type="ARBA" id="ARBA00036320"/>
    </source>
</evidence>
<dbReference type="OrthoDB" id="10059102at2759"/>
<keyword evidence="6" id="KW-0865">Zymogen</keyword>
<sequence>MSVLRSVAVLLLAGLALASATRSIYPAKVRRHWAGFNPMIVGGNDIDIKEAPYQLSLQLYTSHICGASIISKTFVLTAGHCAAAGITPKNGAVRAGSTNHDEGGVLYNLKRVTNNPKYEASTVDFDVAVLEIDGEFQLGETQAIVALPAAGDAEPAGSFLTVSGWGNTYEGGYSGALNLRAVRLVGLTSSACRLVYGKGLTERMLCAGRSGADSCQGDSGGPLVHRDAAGDTQLVGVVSWGYGCARKGVPGIYSRVSNPDLRAFIQSVSGV</sequence>
<evidence type="ECO:0000313" key="13">
    <source>
        <dbReference type="Proteomes" id="UP000504606"/>
    </source>
</evidence>
<keyword evidence="13" id="KW-1185">Reference proteome</keyword>
<reference evidence="14" key="1">
    <citation type="submission" date="2025-08" db="UniProtKB">
        <authorList>
            <consortium name="RefSeq"/>
        </authorList>
    </citation>
    <scope>IDENTIFICATION</scope>
    <source>
        <tissue evidence="14">Whole organism</tissue>
    </source>
</reference>
<dbReference type="InterPro" id="IPR043504">
    <property type="entry name" value="Peptidase_S1_PA_chymotrypsin"/>
</dbReference>
<evidence type="ECO:0000256" key="10">
    <source>
        <dbReference type="RuleBase" id="RU363034"/>
    </source>
</evidence>
<dbReference type="GO" id="GO:0006508">
    <property type="term" value="P:proteolysis"/>
    <property type="evidence" value="ECO:0007669"/>
    <property type="project" value="UniProtKB-KW"/>
</dbReference>
<evidence type="ECO:0000256" key="5">
    <source>
        <dbReference type="ARBA" id="ARBA00022825"/>
    </source>
</evidence>
<evidence type="ECO:0000313" key="14">
    <source>
        <dbReference type="RefSeq" id="XP_026277605.1"/>
    </source>
</evidence>
<keyword evidence="7" id="KW-1015">Disulfide bond</keyword>
<evidence type="ECO:0000256" key="9">
    <source>
        <dbReference type="ARBA" id="ARBA00038868"/>
    </source>
</evidence>
<dbReference type="GO" id="GO:0007586">
    <property type="term" value="P:digestion"/>
    <property type="evidence" value="ECO:0007669"/>
    <property type="project" value="UniProtKB-KW"/>
</dbReference>
<feature type="signal peptide" evidence="11">
    <location>
        <begin position="1"/>
        <end position="18"/>
    </location>
</feature>
<dbReference type="PANTHER" id="PTHR24276">
    <property type="entry name" value="POLYSERASE-RELATED"/>
    <property type="match status" value="1"/>
</dbReference>
<keyword evidence="3" id="KW-0222">Digestion</keyword>
<dbReference type="Proteomes" id="UP000504606">
    <property type="component" value="Unplaced"/>
</dbReference>
<evidence type="ECO:0000256" key="7">
    <source>
        <dbReference type="ARBA" id="ARBA00023157"/>
    </source>
</evidence>
<dbReference type="Pfam" id="PF00089">
    <property type="entry name" value="Trypsin"/>
    <property type="match status" value="1"/>
</dbReference>